<protein>
    <recommendedName>
        <fullName evidence="5">EMI domain-containing protein</fullName>
    </recommendedName>
</protein>
<accession>A0A0L8HMG1</accession>
<dbReference type="OrthoDB" id="6158269at2759"/>
<keyword evidence="2" id="KW-1133">Transmembrane helix</keyword>
<feature type="signal peptide" evidence="3">
    <location>
        <begin position="1"/>
        <end position="46"/>
    </location>
</feature>
<keyword evidence="2" id="KW-0472">Membrane</keyword>
<feature type="compositionally biased region" description="Polar residues" evidence="1">
    <location>
        <begin position="318"/>
        <end position="336"/>
    </location>
</feature>
<evidence type="ECO:0000256" key="1">
    <source>
        <dbReference type="SAM" id="MobiDB-lite"/>
    </source>
</evidence>
<feature type="transmembrane region" description="Helical" evidence="2">
    <location>
        <begin position="141"/>
        <end position="164"/>
    </location>
</feature>
<sequence>MNKNCCAQILLDTLSSIAPLHGSCARSTKVIVIVLVCLSQLPALSATESHGRWCQKSVKEEKTREVVERKKCIQKYVTRCGFFSLDSCTFYKTTTCLKRYDQNITIYHTVLDCCPGWAKSDSETCFELAQGSKPLPSIHELSIGTLAAICSASFFIMIILFFIVKAVWKKIDYDCCPYKLGKISTRKRKEKAAAAASASICLEPLQLVSSNSPQDHQDPTNMNSVHFQPLVIALPSPPLPSPEVPSFSPAAKTANPHNLPSSPEICELSVEDSERVPLKQTQLEMQPLTEIETLEAEMQPTEPQVEEQELAEELVDNKNPQASESLHSAESDTPWQLQDVGKESEKCEQTKESEK</sequence>
<evidence type="ECO:0000256" key="3">
    <source>
        <dbReference type="SAM" id="SignalP"/>
    </source>
</evidence>
<dbReference type="EMBL" id="KQ417791">
    <property type="protein sequence ID" value="KOF90324.1"/>
    <property type="molecule type" value="Genomic_DNA"/>
</dbReference>
<name>A0A0L8HMG1_OCTBM</name>
<reference evidence="4" key="1">
    <citation type="submission" date="2015-07" db="EMBL/GenBank/DDBJ databases">
        <title>MeaNS - Measles Nucleotide Surveillance Program.</title>
        <authorList>
            <person name="Tran T."/>
            <person name="Druce J."/>
        </authorList>
    </citation>
    <scope>NUCLEOTIDE SEQUENCE</scope>
    <source>
        <strain evidence="4">UCB-OBI-ISO-001</strain>
        <tissue evidence="4">Gonad</tissue>
    </source>
</reference>
<feature type="chain" id="PRO_5005583789" description="EMI domain-containing protein" evidence="3">
    <location>
        <begin position="47"/>
        <end position="355"/>
    </location>
</feature>
<feature type="compositionally biased region" description="Basic and acidic residues" evidence="1">
    <location>
        <begin position="340"/>
        <end position="355"/>
    </location>
</feature>
<dbReference type="KEGG" id="obi:106869812"/>
<evidence type="ECO:0008006" key="5">
    <source>
        <dbReference type="Google" id="ProtNLM"/>
    </source>
</evidence>
<gene>
    <name evidence="4" type="ORF">OCBIM_22011395mg</name>
</gene>
<evidence type="ECO:0000313" key="4">
    <source>
        <dbReference type="EMBL" id="KOF90324.1"/>
    </source>
</evidence>
<organism evidence="4">
    <name type="scientific">Octopus bimaculoides</name>
    <name type="common">California two-spotted octopus</name>
    <dbReference type="NCBI Taxonomy" id="37653"/>
    <lineage>
        <taxon>Eukaryota</taxon>
        <taxon>Metazoa</taxon>
        <taxon>Spiralia</taxon>
        <taxon>Lophotrochozoa</taxon>
        <taxon>Mollusca</taxon>
        <taxon>Cephalopoda</taxon>
        <taxon>Coleoidea</taxon>
        <taxon>Octopodiformes</taxon>
        <taxon>Octopoda</taxon>
        <taxon>Incirrata</taxon>
        <taxon>Octopodidae</taxon>
        <taxon>Octopus</taxon>
    </lineage>
</organism>
<keyword evidence="2" id="KW-0812">Transmembrane</keyword>
<evidence type="ECO:0000256" key="2">
    <source>
        <dbReference type="SAM" id="Phobius"/>
    </source>
</evidence>
<feature type="compositionally biased region" description="Acidic residues" evidence="1">
    <location>
        <begin position="304"/>
        <end position="314"/>
    </location>
</feature>
<keyword evidence="3" id="KW-0732">Signal</keyword>
<dbReference type="AlphaFoldDB" id="A0A0L8HMG1"/>
<feature type="region of interest" description="Disordered" evidence="1">
    <location>
        <begin position="295"/>
        <end position="355"/>
    </location>
</feature>
<proteinExistence type="predicted"/>